<feature type="chain" id="PRO_5047132054" description="Lipoprotein" evidence="1">
    <location>
        <begin position="26"/>
        <end position="196"/>
    </location>
</feature>
<evidence type="ECO:0000256" key="1">
    <source>
        <dbReference type="SAM" id="SignalP"/>
    </source>
</evidence>
<evidence type="ECO:0000313" key="2">
    <source>
        <dbReference type="EMBL" id="MBL6080489.1"/>
    </source>
</evidence>
<dbReference type="EMBL" id="JAETWB010000014">
    <property type="protein sequence ID" value="MBL6080489.1"/>
    <property type="molecule type" value="Genomic_DNA"/>
</dbReference>
<keyword evidence="3" id="KW-1185">Reference proteome</keyword>
<gene>
    <name evidence="2" type="ORF">JMJ56_20955</name>
</gene>
<evidence type="ECO:0000313" key="3">
    <source>
        <dbReference type="Proteomes" id="UP000660885"/>
    </source>
</evidence>
<protein>
    <recommendedName>
        <fullName evidence="4">Lipoprotein</fullName>
    </recommendedName>
</protein>
<evidence type="ECO:0008006" key="4">
    <source>
        <dbReference type="Google" id="ProtNLM"/>
    </source>
</evidence>
<proteinExistence type="predicted"/>
<dbReference type="Proteomes" id="UP000660885">
    <property type="component" value="Unassembled WGS sequence"/>
</dbReference>
<name>A0ABS1U746_9PROT</name>
<dbReference type="RefSeq" id="WP_202833719.1">
    <property type="nucleotide sequence ID" value="NZ_JAETWB010000014.1"/>
</dbReference>
<reference evidence="2 3" key="1">
    <citation type="submission" date="2021-01" db="EMBL/GenBank/DDBJ databases">
        <title>Belnapia mucosa sp. nov. and Belnapia arida sp. nov., isolated from the Tabernas Desert (Almeria, Spain).</title>
        <authorList>
            <person name="Molina-Menor E."/>
            <person name="Vidal-Verdu A."/>
            <person name="Calonge A."/>
            <person name="Satari L."/>
            <person name="Pereto J."/>
            <person name="Porcar M."/>
        </authorList>
    </citation>
    <scope>NUCLEOTIDE SEQUENCE [LARGE SCALE GENOMIC DNA]</scope>
    <source>
        <strain evidence="2 3">T18</strain>
    </source>
</reference>
<keyword evidence="1" id="KW-0732">Signal</keyword>
<organism evidence="2 3">
    <name type="scientific">Belnapia arida</name>
    <dbReference type="NCBI Taxonomy" id="2804533"/>
    <lineage>
        <taxon>Bacteria</taxon>
        <taxon>Pseudomonadati</taxon>
        <taxon>Pseudomonadota</taxon>
        <taxon>Alphaproteobacteria</taxon>
        <taxon>Acetobacterales</taxon>
        <taxon>Roseomonadaceae</taxon>
        <taxon>Belnapia</taxon>
    </lineage>
</organism>
<comment type="caution">
    <text evidence="2">The sequence shown here is derived from an EMBL/GenBank/DDBJ whole genome shotgun (WGS) entry which is preliminary data.</text>
</comment>
<feature type="signal peptide" evidence="1">
    <location>
        <begin position="1"/>
        <end position="25"/>
    </location>
</feature>
<accession>A0ABS1U746</accession>
<dbReference type="PROSITE" id="PS51257">
    <property type="entry name" value="PROKAR_LIPOPROTEIN"/>
    <property type="match status" value="1"/>
</dbReference>
<sequence length="196" mass="20869">MRLASLLLLGLLAACGTTQSPMAYAPTVPVSAVPARPLVMVSQPVTNQRRAGSDDPRWIGTIRGGYGNPVKTLEADQPVDQVVAAAFSEALAARGLQAGTGAGRYALAITIFQFDANQYARREATADFGIRVTERATGRELWSDRTKAYNVDGSILSLSTGVFASVEDLRRVALRSMSQAVDTLLDKPGFRAAIRG</sequence>